<dbReference type="SUPFAM" id="SSF53335">
    <property type="entry name" value="S-adenosyl-L-methionine-dependent methyltransferases"/>
    <property type="match status" value="1"/>
</dbReference>
<dbReference type="Proteomes" id="UP000186817">
    <property type="component" value="Unassembled WGS sequence"/>
</dbReference>
<dbReference type="PANTHER" id="PTHR24189:SF50">
    <property type="entry name" value="ANKYRIN REPEAT AND SOCS BOX PROTEIN 2"/>
    <property type="match status" value="1"/>
</dbReference>
<dbReference type="SMART" id="SM00248">
    <property type="entry name" value="ANK"/>
    <property type="match status" value="9"/>
</dbReference>
<keyword evidence="2 3" id="KW-0040">ANK repeat</keyword>
<dbReference type="InterPro" id="IPR029063">
    <property type="entry name" value="SAM-dependent_MTases_sf"/>
</dbReference>
<feature type="repeat" description="ANK" evidence="3">
    <location>
        <begin position="1969"/>
        <end position="2001"/>
    </location>
</feature>
<keyword evidence="1" id="KW-0677">Repeat</keyword>
<evidence type="ECO:0000313" key="5">
    <source>
        <dbReference type="EMBL" id="OLQ07153.1"/>
    </source>
</evidence>
<feature type="compositionally biased region" description="Basic and acidic residues" evidence="4">
    <location>
        <begin position="598"/>
        <end position="611"/>
    </location>
</feature>
<feature type="region of interest" description="Disordered" evidence="4">
    <location>
        <begin position="585"/>
        <end position="611"/>
    </location>
</feature>
<dbReference type="PROSITE" id="PS50088">
    <property type="entry name" value="ANK_REPEAT"/>
    <property type="match status" value="8"/>
</dbReference>
<dbReference type="Pfam" id="PF13637">
    <property type="entry name" value="Ank_4"/>
    <property type="match status" value="1"/>
</dbReference>
<evidence type="ECO:0000256" key="4">
    <source>
        <dbReference type="SAM" id="MobiDB-lite"/>
    </source>
</evidence>
<feature type="repeat" description="ANK" evidence="3">
    <location>
        <begin position="1936"/>
        <end position="1968"/>
    </location>
</feature>
<evidence type="ECO:0000313" key="6">
    <source>
        <dbReference type="Proteomes" id="UP000186817"/>
    </source>
</evidence>
<feature type="repeat" description="ANK" evidence="3">
    <location>
        <begin position="1738"/>
        <end position="1770"/>
    </location>
</feature>
<gene>
    <name evidence="5" type="primary">ANKRD17</name>
    <name evidence="5" type="ORF">AK812_SmicGene9462</name>
</gene>
<dbReference type="InterPro" id="IPR002110">
    <property type="entry name" value="Ankyrin_rpt"/>
</dbReference>
<feature type="repeat" description="ANK" evidence="3">
    <location>
        <begin position="1903"/>
        <end position="1935"/>
    </location>
</feature>
<reference evidence="5 6" key="1">
    <citation type="submission" date="2016-02" db="EMBL/GenBank/DDBJ databases">
        <title>Genome analysis of coral dinoflagellate symbionts highlights evolutionary adaptations to a symbiotic lifestyle.</title>
        <authorList>
            <person name="Aranda M."/>
            <person name="Li Y."/>
            <person name="Liew Y.J."/>
            <person name="Baumgarten S."/>
            <person name="Simakov O."/>
            <person name="Wilson M."/>
            <person name="Piel J."/>
            <person name="Ashoor H."/>
            <person name="Bougouffa S."/>
            <person name="Bajic V.B."/>
            <person name="Ryu T."/>
            <person name="Ravasi T."/>
            <person name="Bayer T."/>
            <person name="Micklem G."/>
            <person name="Kim H."/>
            <person name="Bhak J."/>
            <person name="Lajeunesse T.C."/>
            <person name="Voolstra C.R."/>
        </authorList>
    </citation>
    <scope>NUCLEOTIDE SEQUENCE [LARGE SCALE GENOMIC DNA]</scope>
    <source>
        <strain evidence="5 6">CCMP2467</strain>
    </source>
</reference>
<dbReference type="InterPro" id="IPR050745">
    <property type="entry name" value="Multifunctional_regulatory"/>
</dbReference>
<evidence type="ECO:0000256" key="3">
    <source>
        <dbReference type="PROSITE-ProRule" id="PRU00023"/>
    </source>
</evidence>
<dbReference type="PROSITE" id="PS50297">
    <property type="entry name" value="ANK_REP_REGION"/>
    <property type="match status" value="8"/>
</dbReference>
<protein>
    <submittedName>
        <fullName evidence="5">Ankyrin repeat domain-containing protein 17</fullName>
    </submittedName>
</protein>
<organism evidence="5 6">
    <name type="scientific">Symbiodinium microadriaticum</name>
    <name type="common">Dinoflagellate</name>
    <name type="synonym">Zooxanthella microadriatica</name>
    <dbReference type="NCBI Taxonomy" id="2951"/>
    <lineage>
        <taxon>Eukaryota</taxon>
        <taxon>Sar</taxon>
        <taxon>Alveolata</taxon>
        <taxon>Dinophyceae</taxon>
        <taxon>Suessiales</taxon>
        <taxon>Symbiodiniaceae</taxon>
        <taxon>Symbiodinium</taxon>
    </lineage>
</organism>
<accession>A0A1Q9EI77</accession>
<feature type="repeat" description="ANK" evidence="3">
    <location>
        <begin position="1804"/>
        <end position="1836"/>
    </location>
</feature>
<dbReference type="Gene3D" id="1.25.40.20">
    <property type="entry name" value="Ankyrin repeat-containing domain"/>
    <property type="match status" value="3"/>
</dbReference>
<feature type="repeat" description="ANK" evidence="3">
    <location>
        <begin position="1870"/>
        <end position="1902"/>
    </location>
</feature>
<evidence type="ECO:0000256" key="1">
    <source>
        <dbReference type="ARBA" id="ARBA00022737"/>
    </source>
</evidence>
<name>A0A1Q9EI77_SYMMI</name>
<feature type="repeat" description="ANK" evidence="3">
    <location>
        <begin position="1771"/>
        <end position="1803"/>
    </location>
</feature>
<sequence>MGIAAYVAQDRGLDLASGQFQGVETAAAVITEKDLQHCAALWPGILAKLEEQAGKDAESWEKAFGRVIPVDAEVPVEKVALKWPLERAEEVAAALDAELGRFWEALPQVVSDGSDREAVESAWRCYPHDPLAMLSEAMKEVLASMSLRCRGCRGSVTSPGMGHLEDLLLEASGSESEEEMAGALAFSSLPERSYSQLEGRGVQDVLTAEAQHKVLGIWRRSASTAEPWRSPLPRAAVLFVLLEDPDPEDYCKIEVEGTKGETLKGRKHLDHLRAELLLDEAERLLTEMARDHPVAFGGGGGQEAPSLGIFAGILAPSSNWNVLEYCAKSSGQEWERSLFYHGSFWDVGPKTLFYPSISEKETVMHLLRLLAAPHSGRCLFIDVGFSAIAVEPDPRNMARLEANAKINGVRVLSRNLTLASSEPWLEATIPGRVHAVADAAEAKNASLRVWSVTLDDLLSDAPAEFSLEHHTCAFLKVDAEGDDPDVLRGASGLLRNPKLLGAIVEEHRELLELKKHGTQGVAEALSSYDFQWTHLTDPDPNIRNILVLRPAAAAVVNSSGGVTLSPFQQPTCATANAAEGFVAFQHHSDPKNQRRGKERGTDKAGEATPDGHRHTLVASCKLPKSAMEVAGHASDWVEPFFVAGAVDKALAFAALPGKEAALRRCIDPIARGQQSVQHSWAREPCKPSLVAAVAAAAFRDKASTRQEMAVLPTELNPIAVHATPLDIAEVFREKADWSELGAFTSPADEDVSFRIRALLAQVHVSRRAGWQQFLAKRQAWPRRTWELRKGTALPQGQVPPLLNPLRPRVGLRVPRSCWDGQWFPQDCCFFQPMNVALSICFSNATDLFMACCPWETVEEMQASLVSCELSPARGAWRAVQAAFDECVGKEEELDCMRTNVAPRFPTLPSDPFCGMGVALRGLFLSSHKPFEPYDDSNAILPDAGVQGFDECMLHGADQADCCLRVRHCKCASHPADATGCNLGVSIECATCLILIPTLILRDSGWRGIFAYTLRYLQQLSIDRLGLVLPRLPVDLLWRATAGRAGERHAALISMGNRSGALGWRLVQAAVEDFFTQSAPYLTVADLWASAVETGVLTVLADFLGDRRVTMAGQRIPLARLYAIDDLIPTDLRYVIPKQFRLTYSSREKFMKGLKGPYRKERESGGLLEAAWLQALRAWPHRCCPPDAVGALTILHPPPAGGSKWPDSSVKAPSVLQISLHSLDYSFHFSVLLLAMCVACESNNLQLLLQVQRSLSCLGRTCAVMPKGQIEELHADQLWRDPAARRWLPFLQLTLQRFLGPIVPKWKAKDQRVLSTEETMSFLKAGGSTARFGDGEYWAMDRGFIAPMQRNRLLMESLTYVARLGSTGCPQFKGHGPRVHRPNAAEPIADGILDLRGETGIDRLPSVQGLHGAMDRGFIAPMQRNRLLMESLTYVARLGSTGCPQFKVAMVDVLGSSGFPDSTHFEWWKTTPWFREVPFRYFPPGLYGNMWVNYKPPDEGLQPDFIHGWEQVFNNKSVLLIGHPFAQLATGGHASGVMFSAKSPDATFPVRAAQVSYEMMREVATRRLPPFSSARSVRWLHVLESIRAIVDESDVDAACQHKLILLMERASEDQGMLRVLKVSGDEAFSMPVGEFAKFNELDHPVRAFKRHLQSVCGEPRFKQRLLLEDGTVLSDDSKLEAAEIHLVLLSYRASDSEEAELMTAAQDNDVEKLESLLLWPLHPDSCRVAPAALAARGIEGTTPLAWACYQGHFDVAILLLEAGAVMQKTDNKGRAAISWACVGGSLEVVCMLLETGADVEHSDDHGRTPLALACVEGHVEVVHRLLEAGADRDRADVFGTSPLAMACSQDRLEVVRLLLDAGAKKDTVDHEGETPFSCVCKQGRLQIVRLLLEAGAAMERVDYDGKTPLIWACALFRSDVVRLLLQAGADKKRPDDLGRTPLSWASSAGCVEAAQFLLRAGADKDKADELGKTPLAWACSNGRLPMARLLLDASADATILDKSGQTPLTWAKSGGHVEVARLLRSRSMKRRRDASVPDADG</sequence>
<dbReference type="Gene3D" id="3.40.50.150">
    <property type="entry name" value="Vaccinia Virus protein VP39"/>
    <property type="match status" value="1"/>
</dbReference>
<dbReference type="Pfam" id="PF12796">
    <property type="entry name" value="Ank_2"/>
    <property type="match status" value="3"/>
</dbReference>
<dbReference type="InterPro" id="IPR036770">
    <property type="entry name" value="Ankyrin_rpt-contain_sf"/>
</dbReference>
<dbReference type="SUPFAM" id="SSF48403">
    <property type="entry name" value="Ankyrin repeat"/>
    <property type="match status" value="1"/>
</dbReference>
<dbReference type="OrthoDB" id="444829at2759"/>
<proteinExistence type="predicted"/>
<comment type="caution">
    <text evidence="5">The sequence shown here is derived from an EMBL/GenBank/DDBJ whole genome shotgun (WGS) entry which is preliminary data.</text>
</comment>
<keyword evidence="6" id="KW-1185">Reference proteome</keyword>
<dbReference type="EMBL" id="LSRX01000146">
    <property type="protein sequence ID" value="OLQ07153.1"/>
    <property type="molecule type" value="Genomic_DNA"/>
</dbReference>
<evidence type="ECO:0000256" key="2">
    <source>
        <dbReference type="ARBA" id="ARBA00023043"/>
    </source>
</evidence>
<feature type="repeat" description="ANK" evidence="3">
    <location>
        <begin position="1837"/>
        <end position="1869"/>
    </location>
</feature>
<dbReference type="PANTHER" id="PTHR24189">
    <property type="entry name" value="MYOTROPHIN"/>
    <property type="match status" value="1"/>
</dbReference>